<dbReference type="SMART" id="SM01019">
    <property type="entry name" value="B3"/>
    <property type="match status" value="2"/>
</dbReference>
<dbReference type="InterPro" id="IPR044837">
    <property type="entry name" value="REM16-like"/>
</dbReference>
<keyword evidence="2" id="KW-0805">Transcription regulation</keyword>
<dbReference type="Gene3D" id="2.40.330.10">
    <property type="entry name" value="DNA-binding pseudobarrel domain"/>
    <property type="match status" value="2"/>
</dbReference>
<dbReference type="InterPro" id="IPR015300">
    <property type="entry name" value="DNA-bd_pseudobarrel_sf"/>
</dbReference>
<evidence type="ECO:0000256" key="2">
    <source>
        <dbReference type="ARBA" id="ARBA00023015"/>
    </source>
</evidence>
<dbReference type="OrthoDB" id="1666376at2759"/>
<feature type="domain" description="TF-B3" evidence="6">
    <location>
        <begin position="331"/>
        <end position="425"/>
    </location>
</feature>
<dbReference type="PANTHER" id="PTHR31391:SF106">
    <property type="entry name" value="B3 DOMAIN-CONTAINING PROTEIN OS01G0723500"/>
    <property type="match status" value="1"/>
</dbReference>
<dbReference type="PRINTS" id="PR00929">
    <property type="entry name" value="ATHOOK"/>
</dbReference>
<dbReference type="Proteomes" id="UP000243459">
    <property type="component" value="Chromosome 5"/>
</dbReference>
<dbReference type="PROSITE" id="PS50863">
    <property type="entry name" value="B3"/>
    <property type="match status" value="2"/>
</dbReference>
<dbReference type="OMA" id="ARACQRD"/>
<accession>A0A5P1EUN8</accession>
<evidence type="ECO:0000256" key="1">
    <source>
        <dbReference type="ARBA" id="ARBA00004123"/>
    </source>
</evidence>
<keyword evidence="8" id="KW-1185">Reference proteome</keyword>
<dbReference type="GO" id="GO:0003677">
    <property type="term" value="F:DNA binding"/>
    <property type="evidence" value="ECO:0007669"/>
    <property type="project" value="UniProtKB-KW"/>
</dbReference>
<evidence type="ECO:0000256" key="5">
    <source>
        <dbReference type="ARBA" id="ARBA00023242"/>
    </source>
</evidence>
<dbReference type="GO" id="GO:0005634">
    <property type="term" value="C:nucleus"/>
    <property type="evidence" value="ECO:0007669"/>
    <property type="project" value="UniProtKB-SubCell"/>
</dbReference>
<dbReference type="PANTHER" id="PTHR31391">
    <property type="entry name" value="B3 DOMAIN-CONTAINING PROTEIN OS11G0197600-RELATED"/>
    <property type="match status" value="1"/>
</dbReference>
<protein>
    <recommendedName>
        <fullName evidence="6">TF-B3 domain-containing protein</fullName>
    </recommendedName>
</protein>
<dbReference type="SUPFAM" id="SSF101936">
    <property type="entry name" value="DNA-binding pseudobarrel domain"/>
    <property type="match status" value="2"/>
</dbReference>
<evidence type="ECO:0000313" key="7">
    <source>
        <dbReference type="EMBL" id="ONK69768.1"/>
    </source>
</evidence>
<gene>
    <name evidence="7" type="ORF">A4U43_C05F26510</name>
</gene>
<keyword evidence="3" id="KW-0238">DNA-binding</keyword>
<dbReference type="Pfam" id="PF02362">
    <property type="entry name" value="B3"/>
    <property type="match status" value="2"/>
</dbReference>
<dbReference type="Gramene" id="ONK69768">
    <property type="protein sequence ID" value="ONK69768"/>
    <property type="gene ID" value="A4U43_C05F26510"/>
</dbReference>
<name>A0A5P1EUN8_ASPOF</name>
<feature type="domain" description="TF-B3" evidence="6">
    <location>
        <begin position="14"/>
        <end position="107"/>
    </location>
</feature>
<evidence type="ECO:0000256" key="3">
    <source>
        <dbReference type="ARBA" id="ARBA00023125"/>
    </source>
</evidence>
<dbReference type="SMART" id="SM00384">
    <property type="entry name" value="AT_hook"/>
    <property type="match status" value="3"/>
</dbReference>
<comment type="subcellular location">
    <subcellularLocation>
        <location evidence="1">Nucleus</location>
    </subcellularLocation>
</comment>
<evidence type="ECO:0000313" key="8">
    <source>
        <dbReference type="Proteomes" id="UP000243459"/>
    </source>
</evidence>
<dbReference type="EMBL" id="CM007385">
    <property type="protein sequence ID" value="ONK69768.1"/>
    <property type="molecule type" value="Genomic_DNA"/>
</dbReference>
<sequence>MGEKKKEGNELQRKPHFFKVLIGEFKLRLKMPPNFLKHISNEASQKAMLEGPNGCSWPVEITRSFDGTFISSGWSKFVEDHSLKEQEFLVFRYNGNMHFSIQVFDTTACEREDLFPIQSYMKPKLPKERKKRGRPRKHPLNVVCHIECKETKSEPQELPTCDGHEAKHMQDDIINSVEDSFLSYQKLKLTKGGKKRGRPRKHPPDVVRCVEHHEIKSEHMHDDIINLVEDSFLSCKKLKLTTGERKRGRPRKHPPDVVHQIEHQETKGSRVATLSPNEEGKVKLETEELSSSSIASENPNERGYFSRRRLVTTTEQLRAEEAARSFSSDLPFVIRPMALSSIYERMRFPLSFSKKHLPRKKTSMTLRDPNGRSWTVAYVAAEKDRDRLSIGWGEFAQGNNLDVGDYCAFELIGPNEMRVHIFRAVEDTIPAVEETAPAVETPEIVGLD</sequence>
<dbReference type="InterPro" id="IPR003340">
    <property type="entry name" value="B3_DNA-bd"/>
</dbReference>
<dbReference type="AlphaFoldDB" id="A0A5P1EUN8"/>
<evidence type="ECO:0000259" key="6">
    <source>
        <dbReference type="PROSITE" id="PS50863"/>
    </source>
</evidence>
<organism evidence="7 8">
    <name type="scientific">Asparagus officinalis</name>
    <name type="common">Garden asparagus</name>
    <dbReference type="NCBI Taxonomy" id="4686"/>
    <lineage>
        <taxon>Eukaryota</taxon>
        <taxon>Viridiplantae</taxon>
        <taxon>Streptophyta</taxon>
        <taxon>Embryophyta</taxon>
        <taxon>Tracheophyta</taxon>
        <taxon>Spermatophyta</taxon>
        <taxon>Magnoliopsida</taxon>
        <taxon>Liliopsida</taxon>
        <taxon>Asparagales</taxon>
        <taxon>Asparagaceae</taxon>
        <taxon>Asparagoideae</taxon>
        <taxon>Asparagus</taxon>
    </lineage>
</organism>
<keyword evidence="5" id="KW-0539">Nucleus</keyword>
<proteinExistence type="predicted"/>
<evidence type="ECO:0000256" key="4">
    <source>
        <dbReference type="ARBA" id="ARBA00023163"/>
    </source>
</evidence>
<keyword evidence="4" id="KW-0804">Transcription</keyword>
<reference evidence="8" key="1">
    <citation type="journal article" date="2017" name="Nat. Commun.">
        <title>The asparagus genome sheds light on the origin and evolution of a young Y chromosome.</title>
        <authorList>
            <person name="Harkess A."/>
            <person name="Zhou J."/>
            <person name="Xu C."/>
            <person name="Bowers J.E."/>
            <person name="Van der Hulst R."/>
            <person name="Ayyampalayam S."/>
            <person name="Mercati F."/>
            <person name="Riccardi P."/>
            <person name="McKain M.R."/>
            <person name="Kakrana A."/>
            <person name="Tang H."/>
            <person name="Ray J."/>
            <person name="Groenendijk J."/>
            <person name="Arikit S."/>
            <person name="Mathioni S.M."/>
            <person name="Nakano M."/>
            <person name="Shan H."/>
            <person name="Telgmann-Rauber A."/>
            <person name="Kanno A."/>
            <person name="Yue Z."/>
            <person name="Chen H."/>
            <person name="Li W."/>
            <person name="Chen Y."/>
            <person name="Xu X."/>
            <person name="Zhang Y."/>
            <person name="Luo S."/>
            <person name="Chen H."/>
            <person name="Gao J."/>
            <person name="Mao Z."/>
            <person name="Pires J.C."/>
            <person name="Luo M."/>
            <person name="Kudrna D."/>
            <person name="Wing R.A."/>
            <person name="Meyers B.C."/>
            <person name="Yi K."/>
            <person name="Kong H."/>
            <person name="Lavrijsen P."/>
            <person name="Sunseri F."/>
            <person name="Falavigna A."/>
            <person name="Ye Y."/>
            <person name="Leebens-Mack J.H."/>
            <person name="Chen G."/>
        </authorList>
    </citation>
    <scope>NUCLEOTIDE SEQUENCE [LARGE SCALE GENOMIC DNA]</scope>
    <source>
        <strain evidence="8">cv. DH0086</strain>
    </source>
</reference>
<dbReference type="CDD" id="cd10017">
    <property type="entry name" value="B3_DNA"/>
    <property type="match status" value="2"/>
</dbReference>
<dbReference type="InterPro" id="IPR017956">
    <property type="entry name" value="AT_hook_DNA-bd_motif"/>
</dbReference>